<dbReference type="InterPro" id="IPR012429">
    <property type="entry name" value="HGSNAT_cat"/>
</dbReference>
<feature type="transmembrane region" description="Helical" evidence="2">
    <location>
        <begin position="141"/>
        <end position="159"/>
    </location>
</feature>
<feature type="transmembrane region" description="Helical" evidence="2">
    <location>
        <begin position="445"/>
        <end position="471"/>
    </location>
</feature>
<feature type="compositionally biased region" description="Polar residues" evidence="1">
    <location>
        <begin position="1"/>
        <end position="13"/>
    </location>
</feature>
<dbReference type="PANTHER" id="PTHR30590">
    <property type="entry name" value="INNER MEMBRANE PROTEIN"/>
    <property type="match status" value="1"/>
</dbReference>
<dbReference type="Pfam" id="PF07786">
    <property type="entry name" value="HGSNAT_cat"/>
    <property type="match status" value="1"/>
</dbReference>
<dbReference type="Proteomes" id="UP000269542">
    <property type="component" value="Chromosome"/>
</dbReference>
<feature type="transmembrane region" description="Helical" evidence="2">
    <location>
        <begin position="237"/>
        <end position="257"/>
    </location>
</feature>
<feature type="transmembrane region" description="Helical" evidence="2">
    <location>
        <begin position="118"/>
        <end position="135"/>
    </location>
</feature>
<evidence type="ECO:0000313" key="5">
    <source>
        <dbReference type="Proteomes" id="UP000269542"/>
    </source>
</evidence>
<keyword evidence="2" id="KW-1133">Transmembrane helix</keyword>
<feature type="transmembrane region" description="Helical" evidence="2">
    <location>
        <begin position="483"/>
        <end position="501"/>
    </location>
</feature>
<sequence>MTVSDFASSSGTRSDVDSASSQPPTPPPSADKPAAVSAKKPRIAGIDIARGLAIIGMIWAHTKAFSFEQTSIGDYLSTIPDGRSAALFALLAGVSLSLMTGRTQPYTGTKMYHAKLRIVGRAIMLLAIAGIFVFFPTPIAIILGYYAAWFILMIPVLGWSARRLFIAGAVLALVGPPLIQVIEAPAVDQHIMSAGNINNLFHDVLVTSMYPGLAYLGYVLIGMALGRLDLTRRDLQISMVVIGTGVALLAYTGSYAITRTCDDGFDGIIKEIPASEFPSSQLPDTELDGSTPGGSELPDAALPAPTDGTTDGLSGLDDALSGGELTPEQLEKLKKNGDVEIITPGKPGQGSSPALPGPDSFDPDSKGNDFPGKDFPDKDLPGDYFPKGDFPDDDYYPGDWSTINTCTLFNANPHSNTTPEVLGNTGVGVALLGLSLLLSRLARHVLFPVAAIGSMALTAYTAHVIILSLLPNSFGFYDGVNTTFLWLTGGLMVFCSLWKLLPIGRGPLE</sequence>
<keyword evidence="2" id="KW-0472">Membrane</keyword>
<dbReference type="AlphaFoldDB" id="A0A3S4VAR0"/>
<feature type="transmembrane region" description="Helical" evidence="2">
    <location>
        <begin position="164"/>
        <end position="184"/>
    </location>
</feature>
<dbReference type="InterPro" id="IPR052529">
    <property type="entry name" value="Bact_Transport_Assoc"/>
</dbReference>
<feature type="region of interest" description="Disordered" evidence="1">
    <location>
        <begin position="276"/>
        <end position="323"/>
    </location>
</feature>
<dbReference type="PANTHER" id="PTHR30590:SF2">
    <property type="entry name" value="INNER MEMBRANE PROTEIN"/>
    <property type="match status" value="1"/>
</dbReference>
<evidence type="ECO:0000256" key="2">
    <source>
        <dbReference type="SAM" id="Phobius"/>
    </source>
</evidence>
<feature type="region of interest" description="Disordered" evidence="1">
    <location>
        <begin position="340"/>
        <end position="387"/>
    </location>
</feature>
<accession>A0A3S4VAR0</accession>
<protein>
    <submittedName>
        <fullName evidence="4">Predicted membrane protein</fullName>
    </submittedName>
</protein>
<evidence type="ECO:0000256" key="1">
    <source>
        <dbReference type="SAM" id="MobiDB-lite"/>
    </source>
</evidence>
<feature type="compositionally biased region" description="Low complexity" evidence="1">
    <location>
        <begin position="306"/>
        <end position="323"/>
    </location>
</feature>
<dbReference type="KEGG" id="tbw:NCTC13354_01105"/>
<feature type="domain" description="Heparan-alpha-glucosaminide N-acetyltransferase catalytic" evidence="3">
    <location>
        <begin position="42"/>
        <end position="253"/>
    </location>
</feature>
<gene>
    <name evidence="4" type="ORF">NCTC13354_01105</name>
</gene>
<name>A0A3S4VAR0_9ACTO</name>
<dbReference type="OrthoDB" id="4966979at2"/>
<reference evidence="4 5" key="1">
    <citation type="submission" date="2018-12" db="EMBL/GenBank/DDBJ databases">
        <authorList>
            <consortium name="Pathogen Informatics"/>
        </authorList>
    </citation>
    <scope>NUCLEOTIDE SEQUENCE [LARGE SCALE GENOMIC DNA]</scope>
    <source>
        <strain evidence="4 5">NCTC13354</strain>
    </source>
</reference>
<dbReference type="EMBL" id="LR134476">
    <property type="protein sequence ID" value="VEI13390.1"/>
    <property type="molecule type" value="Genomic_DNA"/>
</dbReference>
<keyword evidence="2" id="KW-0812">Transmembrane</keyword>
<dbReference type="RefSeq" id="WP_126416506.1">
    <property type="nucleotide sequence ID" value="NZ_LR134476.1"/>
</dbReference>
<feature type="transmembrane region" description="Helical" evidence="2">
    <location>
        <begin position="204"/>
        <end position="225"/>
    </location>
</feature>
<feature type="transmembrane region" description="Helical" evidence="2">
    <location>
        <begin position="421"/>
        <end position="438"/>
    </location>
</feature>
<evidence type="ECO:0000313" key="4">
    <source>
        <dbReference type="EMBL" id="VEI13390.1"/>
    </source>
</evidence>
<feature type="region of interest" description="Disordered" evidence="1">
    <location>
        <begin position="1"/>
        <end position="38"/>
    </location>
</feature>
<keyword evidence="5" id="KW-1185">Reference proteome</keyword>
<organism evidence="4 5">
    <name type="scientific">Trueperella bialowiezensis</name>
    <dbReference type="NCBI Taxonomy" id="312285"/>
    <lineage>
        <taxon>Bacteria</taxon>
        <taxon>Bacillati</taxon>
        <taxon>Actinomycetota</taxon>
        <taxon>Actinomycetes</taxon>
        <taxon>Actinomycetales</taxon>
        <taxon>Actinomycetaceae</taxon>
        <taxon>Trueperella</taxon>
    </lineage>
</organism>
<proteinExistence type="predicted"/>
<evidence type="ECO:0000259" key="3">
    <source>
        <dbReference type="Pfam" id="PF07786"/>
    </source>
</evidence>
<feature type="compositionally biased region" description="Basic and acidic residues" evidence="1">
    <location>
        <begin position="363"/>
        <end position="381"/>
    </location>
</feature>